<dbReference type="GO" id="GO:0003677">
    <property type="term" value="F:DNA binding"/>
    <property type="evidence" value="ECO:0007669"/>
    <property type="project" value="UniProtKB-KW"/>
</dbReference>
<evidence type="ECO:0000313" key="7">
    <source>
        <dbReference type="Proteomes" id="UP001459277"/>
    </source>
</evidence>
<reference evidence="6 7" key="1">
    <citation type="submission" date="2024-01" db="EMBL/GenBank/DDBJ databases">
        <title>A telomere-to-telomere, gap-free genome of sweet tea (Lithocarpus litseifolius).</title>
        <authorList>
            <person name="Zhou J."/>
        </authorList>
    </citation>
    <scope>NUCLEOTIDE SEQUENCE [LARGE SCALE GENOMIC DNA]</scope>
    <source>
        <strain evidence="6">Zhou-2022a</strain>
        <tissue evidence="6">Leaf</tissue>
    </source>
</reference>
<organism evidence="6 7">
    <name type="scientific">Lithocarpus litseifolius</name>
    <dbReference type="NCBI Taxonomy" id="425828"/>
    <lineage>
        <taxon>Eukaryota</taxon>
        <taxon>Viridiplantae</taxon>
        <taxon>Streptophyta</taxon>
        <taxon>Embryophyta</taxon>
        <taxon>Tracheophyta</taxon>
        <taxon>Spermatophyta</taxon>
        <taxon>Magnoliopsida</taxon>
        <taxon>eudicotyledons</taxon>
        <taxon>Gunneridae</taxon>
        <taxon>Pentapetalae</taxon>
        <taxon>rosids</taxon>
        <taxon>fabids</taxon>
        <taxon>Fagales</taxon>
        <taxon>Fagaceae</taxon>
        <taxon>Lithocarpus</taxon>
    </lineage>
</organism>
<dbReference type="PANTHER" id="PTHR34269">
    <property type="entry name" value="TRANSCRIPTION FACTOR B3-DOMAIN FAMILY-RELATED"/>
    <property type="match status" value="1"/>
</dbReference>
<keyword evidence="7" id="KW-1185">Reference proteome</keyword>
<dbReference type="SUPFAM" id="SSF101936">
    <property type="entry name" value="DNA-binding pseudobarrel domain"/>
    <property type="match status" value="1"/>
</dbReference>
<keyword evidence="3" id="KW-0238">DNA-binding</keyword>
<dbReference type="InterPro" id="IPR003340">
    <property type="entry name" value="B3_DNA-bd"/>
</dbReference>
<dbReference type="PANTHER" id="PTHR34269:SF11">
    <property type="entry name" value="B3 DOMAIN PROTEIN"/>
    <property type="match status" value="1"/>
</dbReference>
<name>A0AAW2E040_9ROSI</name>
<dbReference type="GO" id="GO:0005634">
    <property type="term" value="C:nucleus"/>
    <property type="evidence" value="ECO:0007669"/>
    <property type="project" value="UniProtKB-SubCell"/>
</dbReference>
<evidence type="ECO:0000256" key="1">
    <source>
        <dbReference type="ARBA" id="ARBA00004123"/>
    </source>
</evidence>
<comment type="caution">
    <text evidence="6">The sequence shown here is derived from an EMBL/GenBank/DDBJ whole genome shotgun (WGS) entry which is preliminary data.</text>
</comment>
<comment type="subcellular location">
    <subcellularLocation>
        <location evidence="1">Nucleus</location>
    </subcellularLocation>
</comment>
<dbReference type="AlphaFoldDB" id="A0AAW2E040"/>
<proteinExistence type="predicted"/>
<sequence length="111" mass="12942">MNSGLQPLRGPSDKSRLLLPTDLVKKHILPHWDESRIKNGVLVSVWDFDTKFEYQLKFKQWPSNGSYVLIGNWIRDFVERRGLKVADEIGLYWDQSNSRFSFSLLKKASSN</sequence>
<dbReference type="InterPro" id="IPR051442">
    <property type="entry name" value="B3_domain"/>
</dbReference>
<dbReference type="Proteomes" id="UP001459277">
    <property type="component" value="Unassembled WGS sequence"/>
</dbReference>
<keyword evidence="4" id="KW-0804">Transcription</keyword>
<evidence type="ECO:0008006" key="8">
    <source>
        <dbReference type="Google" id="ProtNLM"/>
    </source>
</evidence>
<dbReference type="EMBL" id="JAZDWU010000001">
    <property type="protein sequence ID" value="KAL0014376.1"/>
    <property type="molecule type" value="Genomic_DNA"/>
</dbReference>
<protein>
    <recommendedName>
        <fullName evidence="8">TF-B3 domain-containing protein</fullName>
    </recommendedName>
</protein>
<dbReference type="Gene3D" id="2.40.330.10">
    <property type="entry name" value="DNA-binding pseudobarrel domain"/>
    <property type="match status" value="1"/>
</dbReference>
<gene>
    <name evidence="6" type="ORF">SO802_001445</name>
</gene>
<evidence type="ECO:0000313" key="6">
    <source>
        <dbReference type="EMBL" id="KAL0014376.1"/>
    </source>
</evidence>
<dbReference type="CDD" id="cd10017">
    <property type="entry name" value="B3_DNA"/>
    <property type="match status" value="1"/>
</dbReference>
<evidence type="ECO:0000256" key="3">
    <source>
        <dbReference type="ARBA" id="ARBA00023125"/>
    </source>
</evidence>
<dbReference type="InterPro" id="IPR015300">
    <property type="entry name" value="DNA-bd_pseudobarrel_sf"/>
</dbReference>
<evidence type="ECO:0000256" key="2">
    <source>
        <dbReference type="ARBA" id="ARBA00023015"/>
    </source>
</evidence>
<accession>A0AAW2E040</accession>
<keyword evidence="5" id="KW-0539">Nucleus</keyword>
<evidence type="ECO:0000256" key="5">
    <source>
        <dbReference type="ARBA" id="ARBA00023242"/>
    </source>
</evidence>
<evidence type="ECO:0000256" key="4">
    <source>
        <dbReference type="ARBA" id="ARBA00023163"/>
    </source>
</evidence>
<keyword evidence="2" id="KW-0805">Transcription regulation</keyword>